<comment type="caution">
    <text evidence="6">The sequence shown here is derived from an EMBL/GenBank/DDBJ whole genome shotgun (WGS) entry which is preliminary data.</text>
</comment>
<gene>
    <name evidence="6" type="ORF">BKA07_001389</name>
</gene>
<dbReference type="SUPFAM" id="SSF52833">
    <property type="entry name" value="Thioredoxin-like"/>
    <property type="match status" value="1"/>
</dbReference>
<evidence type="ECO:0000256" key="1">
    <source>
        <dbReference type="ARBA" id="ARBA00022729"/>
    </source>
</evidence>
<dbReference type="GO" id="GO:0016853">
    <property type="term" value="F:isomerase activity"/>
    <property type="evidence" value="ECO:0007669"/>
    <property type="project" value="UniProtKB-KW"/>
</dbReference>
<keyword evidence="7" id="KW-1185">Reference proteome</keyword>
<evidence type="ECO:0000313" key="6">
    <source>
        <dbReference type="EMBL" id="NJC56354.1"/>
    </source>
</evidence>
<dbReference type="PANTHER" id="PTHR13887:SF14">
    <property type="entry name" value="DISULFIDE BOND FORMATION PROTEIN D"/>
    <property type="match status" value="1"/>
</dbReference>
<organism evidence="6 7">
    <name type="scientific">Brevibacterium marinum</name>
    <dbReference type="NCBI Taxonomy" id="418643"/>
    <lineage>
        <taxon>Bacteria</taxon>
        <taxon>Bacillati</taxon>
        <taxon>Actinomycetota</taxon>
        <taxon>Actinomycetes</taxon>
        <taxon>Micrococcales</taxon>
        <taxon>Brevibacteriaceae</taxon>
        <taxon>Brevibacterium</taxon>
    </lineage>
</organism>
<feature type="domain" description="DSBA-like thioredoxin" evidence="5">
    <location>
        <begin position="19"/>
        <end position="129"/>
    </location>
</feature>
<evidence type="ECO:0000313" key="7">
    <source>
        <dbReference type="Proteomes" id="UP000576792"/>
    </source>
</evidence>
<dbReference type="InterPro" id="IPR001853">
    <property type="entry name" value="DSBA-like_thioredoxin_dom"/>
</dbReference>
<keyword evidence="3" id="KW-1015">Disulfide bond</keyword>
<dbReference type="AlphaFoldDB" id="A0A846RQV2"/>
<dbReference type="EMBL" id="JAATJN010000001">
    <property type="protein sequence ID" value="NJC56354.1"/>
    <property type="molecule type" value="Genomic_DNA"/>
</dbReference>
<evidence type="ECO:0000256" key="2">
    <source>
        <dbReference type="ARBA" id="ARBA00023002"/>
    </source>
</evidence>
<keyword evidence="6" id="KW-0413">Isomerase</keyword>
<evidence type="ECO:0000256" key="4">
    <source>
        <dbReference type="ARBA" id="ARBA00023284"/>
    </source>
</evidence>
<reference evidence="6 7" key="1">
    <citation type="submission" date="2020-03" db="EMBL/GenBank/DDBJ databases">
        <title>Sequencing the genomes of 1000 actinobacteria strains.</title>
        <authorList>
            <person name="Klenk H.-P."/>
        </authorList>
    </citation>
    <scope>NUCLEOTIDE SEQUENCE [LARGE SCALE GENOMIC DNA]</scope>
    <source>
        <strain evidence="6 7">DSM 18964</strain>
    </source>
</reference>
<keyword evidence="4" id="KW-0676">Redox-active center</keyword>
<dbReference type="PANTHER" id="PTHR13887">
    <property type="entry name" value="GLUTATHIONE S-TRANSFERASE KAPPA"/>
    <property type="match status" value="1"/>
</dbReference>
<evidence type="ECO:0000256" key="3">
    <source>
        <dbReference type="ARBA" id="ARBA00023157"/>
    </source>
</evidence>
<keyword evidence="1" id="KW-0732">Signal</keyword>
<accession>A0A846RQV2</accession>
<proteinExistence type="predicted"/>
<dbReference type="Proteomes" id="UP000576792">
    <property type="component" value="Unassembled WGS sequence"/>
</dbReference>
<dbReference type="InterPro" id="IPR036249">
    <property type="entry name" value="Thioredoxin-like_sf"/>
</dbReference>
<sequence length="137" mass="15057">MLDYVDSGDLRIQWREVNVFGSASERAAKAAYAAALQDKHWEFHEKLFTGGKPRAPQDLSEEALTSVAADIGLDMNQFDEDMNSPETAEAVEENARMGTDLGAFSTPTFILNEQPYVGAQPTAVFVDAIEQELEGQN</sequence>
<protein>
    <submittedName>
        <fullName evidence="6">Protein-disulfide isomerase</fullName>
    </submittedName>
</protein>
<evidence type="ECO:0000259" key="5">
    <source>
        <dbReference type="Pfam" id="PF01323"/>
    </source>
</evidence>
<dbReference type="GO" id="GO:0016491">
    <property type="term" value="F:oxidoreductase activity"/>
    <property type="evidence" value="ECO:0007669"/>
    <property type="project" value="UniProtKB-KW"/>
</dbReference>
<dbReference type="Pfam" id="PF01323">
    <property type="entry name" value="DSBA"/>
    <property type="match status" value="1"/>
</dbReference>
<dbReference type="Gene3D" id="3.40.30.10">
    <property type="entry name" value="Glutaredoxin"/>
    <property type="match status" value="1"/>
</dbReference>
<dbReference type="RefSeq" id="WP_245161872.1">
    <property type="nucleotide sequence ID" value="NZ_BAAAPQ010000026.1"/>
</dbReference>
<name>A0A846RQV2_9MICO</name>
<keyword evidence="2" id="KW-0560">Oxidoreductase</keyword>